<dbReference type="InterPro" id="IPR011008">
    <property type="entry name" value="Dimeric_a/b-barrel"/>
</dbReference>
<dbReference type="AlphaFoldDB" id="A0A2K8MMS7"/>
<protein>
    <submittedName>
        <fullName evidence="5">AsnC family transcriptional regulator</fullName>
    </submittedName>
</protein>
<dbReference type="SMART" id="SM00344">
    <property type="entry name" value="HTH_ASNC"/>
    <property type="match status" value="1"/>
</dbReference>
<dbReference type="SUPFAM" id="SSF54909">
    <property type="entry name" value="Dimeric alpha+beta barrel"/>
    <property type="match status" value="1"/>
</dbReference>
<dbReference type="KEGG" id="sphc:CVN68_20005"/>
<name>A0A2K8MMS7_9SPHN</name>
<dbReference type="Pfam" id="PF01037">
    <property type="entry name" value="AsnC_trans_reg"/>
    <property type="match status" value="1"/>
</dbReference>
<dbReference type="GO" id="GO:0043200">
    <property type="term" value="P:response to amino acid"/>
    <property type="evidence" value="ECO:0007669"/>
    <property type="project" value="TreeGrafter"/>
</dbReference>
<keyword evidence="3" id="KW-0804">Transcription</keyword>
<reference evidence="5 6" key="1">
    <citation type="submission" date="2017-11" db="EMBL/GenBank/DDBJ databases">
        <title>Complete genome sequence of Sphingomonas sp. Strain Cra20, a psychrotolerant potential plant growth promoting rhizobacteria.</title>
        <authorList>
            <person name="Luo Y."/>
        </authorList>
    </citation>
    <scope>NUCLEOTIDE SEQUENCE [LARGE SCALE GENOMIC DNA]</scope>
    <source>
        <strain evidence="5 6">Cra20</strain>
    </source>
</reference>
<dbReference type="Gene3D" id="3.30.70.920">
    <property type="match status" value="1"/>
</dbReference>
<keyword evidence="6" id="KW-1185">Reference proteome</keyword>
<dbReference type="InterPro" id="IPR036390">
    <property type="entry name" value="WH_DNA-bd_sf"/>
</dbReference>
<dbReference type="GO" id="GO:0005829">
    <property type="term" value="C:cytosol"/>
    <property type="evidence" value="ECO:0007669"/>
    <property type="project" value="TreeGrafter"/>
</dbReference>
<dbReference type="OrthoDB" id="9809462at2"/>
<accession>A0A2K8MMS7</accession>
<dbReference type="SUPFAM" id="SSF46785">
    <property type="entry name" value="Winged helix' DNA-binding domain"/>
    <property type="match status" value="1"/>
</dbReference>
<organism evidence="5 6">
    <name type="scientific">Sphingomonas psychrotolerans</name>
    <dbReference type="NCBI Taxonomy" id="1327635"/>
    <lineage>
        <taxon>Bacteria</taxon>
        <taxon>Pseudomonadati</taxon>
        <taxon>Pseudomonadota</taxon>
        <taxon>Alphaproteobacteria</taxon>
        <taxon>Sphingomonadales</taxon>
        <taxon>Sphingomonadaceae</taxon>
        <taxon>Sphingomonas</taxon>
    </lineage>
</organism>
<dbReference type="GO" id="GO:0043565">
    <property type="term" value="F:sequence-specific DNA binding"/>
    <property type="evidence" value="ECO:0007669"/>
    <property type="project" value="InterPro"/>
</dbReference>
<dbReference type="PROSITE" id="PS50956">
    <property type="entry name" value="HTH_ASNC_2"/>
    <property type="match status" value="1"/>
</dbReference>
<evidence type="ECO:0000256" key="1">
    <source>
        <dbReference type="ARBA" id="ARBA00023015"/>
    </source>
</evidence>
<evidence type="ECO:0000256" key="3">
    <source>
        <dbReference type="ARBA" id="ARBA00023163"/>
    </source>
</evidence>
<evidence type="ECO:0000313" key="6">
    <source>
        <dbReference type="Proteomes" id="UP000229081"/>
    </source>
</evidence>
<dbReference type="Gene3D" id="1.10.10.10">
    <property type="entry name" value="Winged helix-like DNA-binding domain superfamily/Winged helix DNA-binding domain"/>
    <property type="match status" value="1"/>
</dbReference>
<dbReference type="Pfam" id="PF13404">
    <property type="entry name" value="HTH_AsnC-type"/>
    <property type="match status" value="1"/>
</dbReference>
<dbReference type="PRINTS" id="PR00033">
    <property type="entry name" value="HTHASNC"/>
</dbReference>
<evidence type="ECO:0000256" key="2">
    <source>
        <dbReference type="ARBA" id="ARBA00023125"/>
    </source>
</evidence>
<dbReference type="Proteomes" id="UP000229081">
    <property type="component" value="Chromosome"/>
</dbReference>
<dbReference type="InterPro" id="IPR000485">
    <property type="entry name" value="AsnC-type_HTH_dom"/>
</dbReference>
<dbReference type="RefSeq" id="WP_100283752.1">
    <property type="nucleotide sequence ID" value="NZ_CP024923.1"/>
</dbReference>
<dbReference type="PANTHER" id="PTHR30154:SF53">
    <property type="entry name" value="HTH-TYPE TRANSCRIPTIONAL REGULATOR LRPC"/>
    <property type="match status" value="1"/>
</dbReference>
<sequence length="146" mass="16342">MTTRTPEEIDLQLLALLRADSRRNVSELATALGVSRTTIYSSIERLERQETIVGYTVRLGEDYDRRQVRAHVMIKLYPKATQATQDQLVTMPEVAGLYAISGEYDLIAIVEAPHVNRLNDLLDTIGAIEGVERTTSSVILATKLQR</sequence>
<dbReference type="InterPro" id="IPR036388">
    <property type="entry name" value="WH-like_DNA-bd_sf"/>
</dbReference>
<proteinExistence type="predicted"/>
<feature type="domain" description="HTH asnC-type" evidence="4">
    <location>
        <begin position="6"/>
        <end position="98"/>
    </location>
</feature>
<evidence type="ECO:0000313" key="5">
    <source>
        <dbReference type="EMBL" id="ATY33956.1"/>
    </source>
</evidence>
<keyword evidence="1" id="KW-0805">Transcription regulation</keyword>
<keyword evidence="2" id="KW-0238">DNA-binding</keyword>
<dbReference type="InterPro" id="IPR019887">
    <property type="entry name" value="Tscrpt_reg_AsnC/Lrp_C"/>
</dbReference>
<dbReference type="InterPro" id="IPR019888">
    <property type="entry name" value="Tscrpt_reg_AsnC-like"/>
</dbReference>
<gene>
    <name evidence="5" type="ORF">CVN68_20005</name>
</gene>
<dbReference type="PANTHER" id="PTHR30154">
    <property type="entry name" value="LEUCINE-RESPONSIVE REGULATORY PROTEIN"/>
    <property type="match status" value="1"/>
</dbReference>
<dbReference type="EMBL" id="CP024923">
    <property type="protein sequence ID" value="ATY33956.1"/>
    <property type="molecule type" value="Genomic_DNA"/>
</dbReference>
<evidence type="ECO:0000259" key="4">
    <source>
        <dbReference type="PROSITE" id="PS50956"/>
    </source>
</evidence>